<dbReference type="CDD" id="cd00174">
    <property type="entry name" value="SH3"/>
    <property type="match status" value="1"/>
</dbReference>
<dbReference type="Gene3D" id="2.30.30.40">
    <property type="entry name" value="SH3 Domains"/>
    <property type="match status" value="3"/>
</dbReference>
<evidence type="ECO:0000256" key="4">
    <source>
        <dbReference type="ARBA" id="ARBA00022807"/>
    </source>
</evidence>
<evidence type="ECO:0000313" key="10">
    <source>
        <dbReference type="Proteomes" id="UP000215145"/>
    </source>
</evidence>
<dbReference type="PRINTS" id="PR01217">
    <property type="entry name" value="PRICHEXTENSN"/>
</dbReference>
<comment type="similarity">
    <text evidence="1">Belongs to the peptidase C40 family.</text>
</comment>
<evidence type="ECO:0000256" key="2">
    <source>
        <dbReference type="ARBA" id="ARBA00022670"/>
    </source>
</evidence>
<keyword evidence="2" id="KW-0645">Protease</keyword>
<evidence type="ECO:0000256" key="1">
    <source>
        <dbReference type="ARBA" id="ARBA00007074"/>
    </source>
</evidence>
<dbReference type="Pfam" id="PF00877">
    <property type="entry name" value="NLPC_P60"/>
    <property type="match status" value="1"/>
</dbReference>
<dbReference type="PANTHER" id="PTHR34408">
    <property type="entry name" value="FAMILY PROTEIN, PUTATIVE-RELATED"/>
    <property type="match status" value="1"/>
</dbReference>
<dbReference type="Pfam" id="PF08239">
    <property type="entry name" value="SH3_3"/>
    <property type="match status" value="3"/>
</dbReference>
<proteinExistence type="inferred from homology"/>
<feature type="domain" description="SH3b" evidence="7">
    <location>
        <begin position="32"/>
        <end position="98"/>
    </location>
</feature>
<organism evidence="9 10">
    <name type="scientific">Paenibacillus herberti</name>
    <dbReference type="NCBI Taxonomy" id="1619309"/>
    <lineage>
        <taxon>Bacteria</taxon>
        <taxon>Bacillati</taxon>
        <taxon>Bacillota</taxon>
        <taxon>Bacilli</taxon>
        <taxon>Bacillales</taxon>
        <taxon>Paenibacillaceae</taxon>
        <taxon>Paenibacillus</taxon>
    </lineage>
</organism>
<protein>
    <recommendedName>
        <fullName evidence="11">Hydrolase Nlp/P60</fullName>
    </recommendedName>
</protein>
<keyword evidence="3" id="KW-0378">Hydrolase</keyword>
<evidence type="ECO:0000256" key="5">
    <source>
        <dbReference type="SAM" id="MobiDB-lite"/>
    </source>
</evidence>
<evidence type="ECO:0000256" key="6">
    <source>
        <dbReference type="SAM" id="SignalP"/>
    </source>
</evidence>
<gene>
    <name evidence="9" type="ORF">CGZ75_21940</name>
</gene>
<keyword evidence="10" id="KW-1185">Reference proteome</keyword>
<dbReference type="AlphaFoldDB" id="A0A229NUU4"/>
<feature type="compositionally biased region" description="Low complexity" evidence="5">
    <location>
        <begin position="187"/>
        <end position="197"/>
    </location>
</feature>
<evidence type="ECO:0000256" key="3">
    <source>
        <dbReference type="ARBA" id="ARBA00022801"/>
    </source>
</evidence>
<dbReference type="Gene3D" id="3.90.1720.10">
    <property type="entry name" value="endopeptidase domain like (from Nostoc punctiforme)"/>
    <property type="match status" value="1"/>
</dbReference>
<reference evidence="9 10" key="1">
    <citation type="submission" date="2017-07" db="EMBL/GenBank/DDBJ databases">
        <title>Paenibacillus herberti R33 genome sequencing and assembly.</title>
        <authorList>
            <person name="Su W."/>
        </authorList>
    </citation>
    <scope>NUCLEOTIDE SEQUENCE [LARGE SCALE GENOMIC DNA]</scope>
    <source>
        <strain evidence="9 10">R33</strain>
    </source>
</reference>
<keyword evidence="6" id="KW-0732">Signal</keyword>
<dbReference type="SUPFAM" id="SSF54001">
    <property type="entry name" value="Cysteine proteinases"/>
    <property type="match status" value="1"/>
</dbReference>
<feature type="region of interest" description="Disordered" evidence="5">
    <location>
        <begin position="180"/>
        <end position="314"/>
    </location>
</feature>
<dbReference type="EMBL" id="NMUQ01000003">
    <property type="protein sequence ID" value="OXM13683.1"/>
    <property type="molecule type" value="Genomic_DNA"/>
</dbReference>
<comment type="caution">
    <text evidence="9">The sequence shown here is derived from an EMBL/GenBank/DDBJ whole genome shotgun (WGS) entry which is preliminary data.</text>
</comment>
<dbReference type="InterPro" id="IPR000064">
    <property type="entry name" value="NLP_P60_dom"/>
</dbReference>
<dbReference type="PROSITE" id="PS51781">
    <property type="entry name" value="SH3B"/>
    <property type="match status" value="1"/>
</dbReference>
<evidence type="ECO:0000259" key="7">
    <source>
        <dbReference type="PROSITE" id="PS51781"/>
    </source>
</evidence>
<feature type="compositionally biased region" description="Pro residues" evidence="5">
    <location>
        <begin position="382"/>
        <end position="406"/>
    </location>
</feature>
<evidence type="ECO:0000313" key="9">
    <source>
        <dbReference type="EMBL" id="OXM13683.1"/>
    </source>
</evidence>
<feature type="compositionally biased region" description="Pro residues" evidence="5">
    <location>
        <begin position="278"/>
        <end position="306"/>
    </location>
</feature>
<feature type="signal peptide" evidence="6">
    <location>
        <begin position="1"/>
        <end position="35"/>
    </location>
</feature>
<dbReference type="InterPro" id="IPR038765">
    <property type="entry name" value="Papain-like_cys_pep_sf"/>
</dbReference>
<feature type="chain" id="PRO_5012601649" description="Hydrolase Nlp/P60" evidence="6">
    <location>
        <begin position="36"/>
        <end position="565"/>
    </location>
</feature>
<feature type="domain" description="NlpC/P60" evidence="8">
    <location>
        <begin position="420"/>
        <end position="565"/>
    </location>
</feature>
<accession>A0A229NUU4</accession>
<keyword evidence="4" id="KW-0788">Thiol protease</keyword>
<dbReference type="GO" id="GO:0006508">
    <property type="term" value="P:proteolysis"/>
    <property type="evidence" value="ECO:0007669"/>
    <property type="project" value="UniProtKB-KW"/>
</dbReference>
<name>A0A229NUU4_9BACL</name>
<feature type="region of interest" description="Disordered" evidence="5">
    <location>
        <begin position="376"/>
        <end position="416"/>
    </location>
</feature>
<dbReference type="Proteomes" id="UP000215145">
    <property type="component" value="Unassembled WGS sequence"/>
</dbReference>
<dbReference type="PANTHER" id="PTHR34408:SF1">
    <property type="entry name" value="GLYCOSYL HYDROLASE FAMILY 19 DOMAIN-CONTAINING PROTEIN HI_1415"/>
    <property type="match status" value="1"/>
</dbReference>
<sequence>MRSRDRMRKPIAAVLAAGILLAAAPLTHASTASQAAVTKSSINLRAEPSTKAKVLKLIAKGETLNVLSHENGSWIKVKDSGGKVGYVSSSSQYISIIEEKEVDRKSETEADAEILATLTMRASASTTSDRLSYLKKGDTVEILSIPTPYWYRIKDEQGGTGYISSDSKYIKLIGDLPSKASVPTPTPSKAPTASETPTPTPTPSKAPTASKAPTPTPTPSKAPSASKAPTPTPTPSKAPTASKAPTPTPTPSKAPTASKAPTPTPTPSKAPTASKAPTPTPTPSKAPSPTPTPAPSKTPSPTPTPTVAPGFESNGQVVSTVALRQGPSTSEERIRYLKTGEVIQIIAVTNRSWYHVRDTSGEIGFVSSDTKYTTVTGTLPVSPSPSETPIPAEPTPTPAPISPPSATPGSYDSGSGELASTELEAVIAAGLKYLGTPYEFGSNRSDTTTFDCSDFVRQAFIDALDLTLHADSRGQGLHVKNKGGYSMDWSSLNRGDLLFFTTSAISKDMTAEERLDTSLISHVGIYLGDNKILQTYSKESGGVQVTEIPQNSTWKDRFMFGGSAL</sequence>
<evidence type="ECO:0000259" key="8">
    <source>
        <dbReference type="PROSITE" id="PS51935"/>
    </source>
</evidence>
<dbReference type="InterPro" id="IPR003646">
    <property type="entry name" value="SH3-like_bac-type"/>
</dbReference>
<dbReference type="PROSITE" id="PS51935">
    <property type="entry name" value="NLPC_P60"/>
    <property type="match status" value="1"/>
</dbReference>
<dbReference type="SMART" id="SM00287">
    <property type="entry name" value="SH3b"/>
    <property type="match status" value="3"/>
</dbReference>
<dbReference type="InterPro" id="IPR052354">
    <property type="entry name" value="Cell_Wall_Dynamics_Protein"/>
</dbReference>
<dbReference type="OrthoDB" id="9813118at2"/>
<dbReference type="GO" id="GO:0008234">
    <property type="term" value="F:cysteine-type peptidase activity"/>
    <property type="evidence" value="ECO:0007669"/>
    <property type="project" value="UniProtKB-KW"/>
</dbReference>
<evidence type="ECO:0008006" key="11">
    <source>
        <dbReference type="Google" id="ProtNLM"/>
    </source>
</evidence>